<feature type="compositionally biased region" description="Basic and acidic residues" evidence="1">
    <location>
        <begin position="134"/>
        <end position="145"/>
    </location>
</feature>
<dbReference type="EMBL" id="CCAZ020000002">
    <property type="protein sequence ID" value="CEG10256.1"/>
    <property type="molecule type" value="Genomic_DNA"/>
</dbReference>
<feature type="compositionally biased region" description="Basic and acidic residues" evidence="1">
    <location>
        <begin position="294"/>
        <end position="323"/>
    </location>
</feature>
<gene>
    <name evidence="2" type="ORF">BN961_03694</name>
</gene>
<feature type="region of interest" description="Disordered" evidence="1">
    <location>
        <begin position="134"/>
        <end position="155"/>
    </location>
</feature>
<organism evidence="2 3">
    <name type="scientific">Afipia felis</name>
    <name type="common">Cat scratch disease bacillus</name>
    <dbReference type="NCBI Taxonomy" id="1035"/>
    <lineage>
        <taxon>Bacteria</taxon>
        <taxon>Pseudomonadati</taxon>
        <taxon>Pseudomonadota</taxon>
        <taxon>Alphaproteobacteria</taxon>
        <taxon>Hyphomicrobiales</taxon>
        <taxon>Nitrobacteraceae</taxon>
        <taxon>Afipia</taxon>
    </lineage>
</organism>
<dbReference type="Proteomes" id="UP000035762">
    <property type="component" value="Unassembled WGS sequence"/>
</dbReference>
<keyword evidence="3" id="KW-1185">Reference proteome</keyword>
<protein>
    <submittedName>
        <fullName evidence="2">Uncharacterized protein</fullName>
    </submittedName>
</protein>
<name>A0A090MSF3_AFIFE</name>
<evidence type="ECO:0000313" key="2">
    <source>
        <dbReference type="EMBL" id="CEG10256.1"/>
    </source>
</evidence>
<accession>A0A090MSF3</accession>
<feature type="region of interest" description="Disordered" evidence="1">
    <location>
        <begin position="288"/>
        <end position="347"/>
    </location>
</feature>
<comment type="caution">
    <text evidence="2">The sequence shown here is derived from an EMBL/GenBank/DDBJ whole genome shotgun (WGS) entry which is preliminary data.</text>
</comment>
<proteinExistence type="predicted"/>
<reference evidence="2 3" key="1">
    <citation type="journal article" date="2014" name="Genome Announc.">
        <title>Genome Sequence of Afipia felis Strain 76713, Isolated in Hospital Water Using an Amoeba Co-Culture Procedure.</title>
        <authorList>
            <person name="Benamar S."/>
            <person name="La Scola B."/>
            <person name="Croce O."/>
        </authorList>
    </citation>
    <scope>NUCLEOTIDE SEQUENCE [LARGE SCALE GENOMIC DNA]</scope>
    <source>
        <strain evidence="2 3">76713</strain>
    </source>
</reference>
<feature type="compositionally biased region" description="Basic and acidic residues" evidence="1">
    <location>
        <begin position="332"/>
        <end position="347"/>
    </location>
</feature>
<sequence length="397" mass="44051">MESDAAPQRAPQVGAGLRGIAAGHLRQRLGSRRQSERLCEIVGAAAGFALGFAKHDHLLAFGDKLAHQRDDPILAGSFAADKTPNERPLNLLIAILRVKKAEMPGAEQQALLKRNGPLRAPQEPRAEPLLKAVRVPDHSRKRDQLGLDPLTPAHPDERQNELQIRAAATVGDHLRFVDHDRADLRQHMRECQRDRGELLIGQETDIVLAPQQRRDVVRLARRFHRADPETAIDALEVPPLVCHKGLKRQQKQSPFAIQHVPERRELAHHRLARGCRGRHHQVLAVQHAEVGDGGDLKRIQGRDRSSPGGDKRVGETGRREAGKIGRHLGRQTRREGRPILSARHEHGPRDIAVDAPAHGRVPLFAALQRGRPDAARDMLEEAVERELAAAHDFLGAT</sequence>
<evidence type="ECO:0000256" key="1">
    <source>
        <dbReference type="SAM" id="MobiDB-lite"/>
    </source>
</evidence>
<evidence type="ECO:0000313" key="3">
    <source>
        <dbReference type="Proteomes" id="UP000035762"/>
    </source>
</evidence>
<dbReference type="AlphaFoldDB" id="A0A090MSF3"/>